<name>A0AAE0M6A6_9PEZI</name>
<dbReference type="InterPro" id="IPR036770">
    <property type="entry name" value="Ankyrin_rpt-contain_sf"/>
</dbReference>
<protein>
    <recommendedName>
        <fullName evidence="4">Fungal N-terminal domain-containing protein</fullName>
    </recommendedName>
</protein>
<evidence type="ECO:0000313" key="3">
    <source>
        <dbReference type="Proteomes" id="UP001286456"/>
    </source>
</evidence>
<gene>
    <name evidence="2" type="ORF">B0T19DRAFT_430009</name>
</gene>
<feature type="region of interest" description="Disordered" evidence="1">
    <location>
        <begin position="831"/>
        <end position="858"/>
    </location>
</feature>
<dbReference type="PANTHER" id="PTHR24133">
    <property type="entry name" value="ANKYRIN DOMAIN-CONTAINING"/>
    <property type="match status" value="1"/>
</dbReference>
<keyword evidence="3" id="KW-1185">Reference proteome</keyword>
<sequence>MDVVSAVASVIAIGQALGALPKIVDTLRSLAEVKGELAGLLNELSTLQGLHSQIQQVMDEFRSAHRSMPAAVPEGAMSLLKNANAEIELLVRDLEKLAQGFRDREFKGSRRVTNTIKWTLKKGKVAALYARARKCREDLHMAMSTLLMFGQSTGNRLLLEVHAITTISMPQLHGGIQAIEGTVYQELREPGADDADSEANAAEEPTASGAELPGSSSHIWAESATDIPTEAPLSWNGTSSGDMVFVKTKIQLRCGYGCNCQCHTPPVDLQSPSWLKPLLGRFFLNYQSQPLFRPVVCDKASCRNSRPAAVHLHYYFPSWLWNGAVSFSASLSRLTGSGATFHMSVPRFIGLDNVFSYMWRKDIARMLTRIDSAGILPADRYEIHTVLGFALQHQVWPVVKSLIQVWPPRLIRQAYDSTAFSEAERDLALGKLDAESELVVKTLLSIWDDDFDPDAANRRSSKDLIALAEGGSTIVERNRALQEACILGDPEATRALIKADADVDATDFQNATPLILALRWDNNDCALMLLNADCDVWIKTKTGGQALHCALNGHLTPKRFQVLQQLIPKMGRQSKPDRRGHYAIHELAFLRGDRDELFQNIVSLLLDSGEDIEARDWIGNTPVLFSVARNNPGAFKALNAAGACLTAVADGGQGIFQYAARFAGPALLRCLIAAQISTDIEWKDVRGNTALDDFRYCMYKDPRDLPYPCRRPDEEQSELFEQLLRTVRDRYLNLEIQALLSVITLLQRGGSLHIADAKRELDAVMEEKRRYRKHDELETLRVIRDVQISQGMLVPAIEALQEVVELHKEAMLESPFAKAFKYDWMRPGYWEETSSDEEDSWEEELDEEDELDEEENEL</sequence>
<dbReference type="InterPro" id="IPR002110">
    <property type="entry name" value="Ankyrin_rpt"/>
</dbReference>
<organism evidence="2 3">
    <name type="scientific">Cercophora scortea</name>
    <dbReference type="NCBI Taxonomy" id="314031"/>
    <lineage>
        <taxon>Eukaryota</taxon>
        <taxon>Fungi</taxon>
        <taxon>Dikarya</taxon>
        <taxon>Ascomycota</taxon>
        <taxon>Pezizomycotina</taxon>
        <taxon>Sordariomycetes</taxon>
        <taxon>Sordariomycetidae</taxon>
        <taxon>Sordariales</taxon>
        <taxon>Lasiosphaeriaceae</taxon>
        <taxon>Cercophora</taxon>
    </lineage>
</organism>
<dbReference type="Pfam" id="PF12796">
    <property type="entry name" value="Ank_2"/>
    <property type="match status" value="1"/>
</dbReference>
<dbReference type="InterPro" id="IPR052391">
    <property type="entry name" value="E3_Ligase-Neurotoxin"/>
</dbReference>
<reference evidence="2" key="2">
    <citation type="submission" date="2023-06" db="EMBL/GenBank/DDBJ databases">
        <authorList>
            <consortium name="Lawrence Berkeley National Laboratory"/>
            <person name="Haridas S."/>
            <person name="Hensen N."/>
            <person name="Bonometti L."/>
            <person name="Westerberg I."/>
            <person name="Brannstrom I.O."/>
            <person name="Guillou S."/>
            <person name="Cros-Aarteil S."/>
            <person name="Calhoun S."/>
            <person name="Kuo A."/>
            <person name="Mondo S."/>
            <person name="Pangilinan J."/>
            <person name="Riley R."/>
            <person name="Labutti K."/>
            <person name="Andreopoulos B."/>
            <person name="Lipzen A."/>
            <person name="Chen C."/>
            <person name="Yanf M."/>
            <person name="Daum C."/>
            <person name="Ng V."/>
            <person name="Clum A."/>
            <person name="Steindorff A."/>
            <person name="Ohm R."/>
            <person name="Martin F."/>
            <person name="Silar P."/>
            <person name="Natvig D."/>
            <person name="Lalanne C."/>
            <person name="Gautier V."/>
            <person name="Ament-Velasquez S.L."/>
            <person name="Kruys A."/>
            <person name="Hutchinson M.I."/>
            <person name="Powell A.J."/>
            <person name="Barry K."/>
            <person name="Miller A.N."/>
            <person name="Grigoriev I.V."/>
            <person name="Debuchy R."/>
            <person name="Gladieux P."/>
            <person name="Thoren M.H."/>
            <person name="Johannesson H."/>
        </authorList>
    </citation>
    <scope>NUCLEOTIDE SEQUENCE</scope>
    <source>
        <strain evidence="2">SMH4131-1</strain>
    </source>
</reference>
<proteinExistence type="predicted"/>
<evidence type="ECO:0008006" key="4">
    <source>
        <dbReference type="Google" id="ProtNLM"/>
    </source>
</evidence>
<dbReference type="PANTHER" id="PTHR24133:SF40">
    <property type="entry name" value="ANKYRIN REPEAT DOMAIN 44"/>
    <property type="match status" value="1"/>
</dbReference>
<dbReference type="SUPFAM" id="SSF48403">
    <property type="entry name" value="Ankyrin repeat"/>
    <property type="match status" value="1"/>
</dbReference>
<dbReference type="EMBL" id="JAUEPO010000005">
    <property type="protein sequence ID" value="KAK3320600.1"/>
    <property type="molecule type" value="Genomic_DNA"/>
</dbReference>
<reference evidence="2" key="1">
    <citation type="journal article" date="2023" name="Mol. Phylogenet. Evol.">
        <title>Genome-scale phylogeny and comparative genomics of the fungal order Sordariales.</title>
        <authorList>
            <person name="Hensen N."/>
            <person name="Bonometti L."/>
            <person name="Westerberg I."/>
            <person name="Brannstrom I.O."/>
            <person name="Guillou S."/>
            <person name="Cros-Aarteil S."/>
            <person name="Calhoun S."/>
            <person name="Haridas S."/>
            <person name="Kuo A."/>
            <person name="Mondo S."/>
            <person name="Pangilinan J."/>
            <person name="Riley R."/>
            <person name="LaButti K."/>
            <person name="Andreopoulos B."/>
            <person name="Lipzen A."/>
            <person name="Chen C."/>
            <person name="Yan M."/>
            <person name="Daum C."/>
            <person name="Ng V."/>
            <person name="Clum A."/>
            <person name="Steindorff A."/>
            <person name="Ohm R.A."/>
            <person name="Martin F."/>
            <person name="Silar P."/>
            <person name="Natvig D.O."/>
            <person name="Lalanne C."/>
            <person name="Gautier V."/>
            <person name="Ament-Velasquez S.L."/>
            <person name="Kruys A."/>
            <person name="Hutchinson M.I."/>
            <person name="Powell A.J."/>
            <person name="Barry K."/>
            <person name="Miller A.N."/>
            <person name="Grigoriev I.V."/>
            <person name="Debuchy R."/>
            <person name="Gladieux P."/>
            <person name="Hiltunen Thoren M."/>
            <person name="Johannesson H."/>
        </authorList>
    </citation>
    <scope>NUCLEOTIDE SEQUENCE</scope>
    <source>
        <strain evidence="2">SMH4131-1</strain>
    </source>
</reference>
<comment type="caution">
    <text evidence="2">The sequence shown here is derived from an EMBL/GenBank/DDBJ whole genome shotgun (WGS) entry which is preliminary data.</text>
</comment>
<dbReference type="Proteomes" id="UP001286456">
    <property type="component" value="Unassembled WGS sequence"/>
</dbReference>
<feature type="region of interest" description="Disordered" evidence="1">
    <location>
        <begin position="191"/>
        <end position="215"/>
    </location>
</feature>
<dbReference type="SMART" id="SM00248">
    <property type="entry name" value="ANK"/>
    <property type="match status" value="5"/>
</dbReference>
<evidence type="ECO:0000256" key="1">
    <source>
        <dbReference type="SAM" id="MobiDB-lite"/>
    </source>
</evidence>
<accession>A0AAE0M6A6</accession>
<dbReference type="Gene3D" id="1.25.40.20">
    <property type="entry name" value="Ankyrin repeat-containing domain"/>
    <property type="match status" value="1"/>
</dbReference>
<evidence type="ECO:0000313" key="2">
    <source>
        <dbReference type="EMBL" id="KAK3320600.1"/>
    </source>
</evidence>
<dbReference type="AlphaFoldDB" id="A0AAE0M6A6"/>
<feature type="compositionally biased region" description="Acidic residues" evidence="1">
    <location>
        <begin position="833"/>
        <end position="858"/>
    </location>
</feature>